<gene>
    <name evidence="1" type="ORF">T07_462</name>
</gene>
<comment type="caution">
    <text evidence="1">The sequence shown here is derived from an EMBL/GenBank/DDBJ whole genome shotgun (WGS) entry which is preliminary data.</text>
</comment>
<dbReference type="EMBL" id="JYDL01000041">
    <property type="protein sequence ID" value="KRX21175.1"/>
    <property type="molecule type" value="Genomic_DNA"/>
</dbReference>
<protein>
    <submittedName>
        <fullName evidence="1">Uncharacterized protein</fullName>
    </submittedName>
</protein>
<sequence length="106" mass="12252">MKLESPDKKCYFVYLLTNEMYRCNSVAASSVRYYCNGCSLTTVNGHQAHYATWKEISSFSDAMGQSEYHLHIIMRRYNIILHMSTQRDTGSSLRGRFPLNMTPLVN</sequence>
<dbReference type="AlphaFoldDB" id="A0A0V0S3E8"/>
<dbReference type="Proteomes" id="UP000054630">
    <property type="component" value="Unassembled WGS sequence"/>
</dbReference>
<proteinExistence type="predicted"/>
<accession>A0A0V0S3E8</accession>
<reference evidence="1 2" key="1">
    <citation type="submission" date="2015-01" db="EMBL/GenBank/DDBJ databases">
        <title>Evolution of Trichinella species and genotypes.</title>
        <authorList>
            <person name="Korhonen P.K."/>
            <person name="Edoardo P."/>
            <person name="Giuseppe L.R."/>
            <person name="Gasser R.B."/>
        </authorList>
    </citation>
    <scope>NUCLEOTIDE SEQUENCE [LARGE SCALE GENOMIC DNA]</scope>
    <source>
        <strain evidence="1">ISS37</strain>
    </source>
</reference>
<name>A0A0V0S3E8_9BILA</name>
<evidence type="ECO:0000313" key="1">
    <source>
        <dbReference type="EMBL" id="KRX21175.1"/>
    </source>
</evidence>
<dbReference type="OrthoDB" id="10566617at2759"/>
<keyword evidence="2" id="KW-1185">Reference proteome</keyword>
<evidence type="ECO:0000313" key="2">
    <source>
        <dbReference type="Proteomes" id="UP000054630"/>
    </source>
</evidence>
<organism evidence="1 2">
    <name type="scientific">Trichinella nelsoni</name>
    <dbReference type="NCBI Taxonomy" id="6336"/>
    <lineage>
        <taxon>Eukaryota</taxon>
        <taxon>Metazoa</taxon>
        <taxon>Ecdysozoa</taxon>
        <taxon>Nematoda</taxon>
        <taxon>Enoplea</taxon>
        <taxon>Dorylaimia</taxon>
        <taxon>Trichinellida</taxon>
        <taxon>Trichinellidae</taxon>
        <taxon>Trichinella</taxon>
    </lineage>
</organism>